<evidence type="ECO:0000313" key="2">
    <source>
        <dbReference type="Proteomes" id="UP001432039"/>
    </source>
</evidence>
<accession>A0ABZ1T352</accession>
<proteinExistence type="predicted"/>
<evidence type="ECO:0000313" key="1">
    <source>
        <dbReference type="EMBL" id="WUQ10295.1"/>
    </source>
</evidence>
<dbReference type="InterPro" id="IPR025851">
    <property type="entry name" value="SUKH-4"/>
</dbReference>
<dbReference type="EMBL" id="CP108090">
    <property type="protein sequence ID" value="WUQ10295.1"/>
    <property type="molecule type" value="Genomic_DNA"/>
</dbReference>
<organism evidence="1 2">
    <name type="scientific">Streptomyces virginiae</name>
    <name type="common">Streptomyces cinnamonensis</name>
    <dbReference type="NCBI Taxonomy" id="1961"/>
    <lineage>
        <taxon>Bacteria</taxon>
        <taxon>Bacillati</taxon>
        <taxon>Actinomycetota</taxon>
        <taxon>Actinomycetes</taxon>
        <taxon>Kitasatosporales</taxon>
        <taxon>Streptomycetaceae</taxon>
        <taxon>Streptomyces</taxon>
    </lineage>
</organism>
<protein>
    <submittedName>
        <fullName evidence="1">SUKH-4 family immunity protein</fullName>
    </submittedName>
</protein>
<sequence>MQFTVTSAELIDVYGLGRITYFPHQRATGVDARTAAFLGSVGLPQSVLFTARADVEDPYGPEVDAITIGSRFEYYGLDCPEESRQWWALGYLFTSLLAVDPASGRVYAFPEGAIGHIALHRDIESLVFALIELRKVEIDHDNGVAPEELAARFRDTVGTFDPTAFADEESQWNLAMEELEHGIW</sequence>
<keyword evidence="2" id="KW-1185">Reference proteome</keyword>
<reference evidence="1" key="1">
    <citation type="submission" date="2022-10" db="EMBL/GenBank/DDBJ databases">
        <title>The complete genomes of actinobacterial strains from the NBC collection.</title>
        <authorList>
            <person name="Joergensen T.S."/>
            <person name="Alvarez Arevalo M."/>
            <person name="Sterndorff E.B."/>
            <person name="Faurdal D."/>
            <person name="Vuksanovic O."/>
            <person name="Mourched A.-S."/>
            <person name="Charusanti P."/>
            <person name="Shaw S."/>
            <person name="Blin K."/>
            <person name="Weber T."/>
        </authorList>
    </citation>
    <scope>NUCLEOTIDE SEQUENCE</scope>
    <source>
        <strain evidence="1">NBC_00248</strain>
    </source>
</reference>
<dbReference type="Proteomes" id="UP001432039">
    <property type="component" value="Chromosome"/>
</dbReference>
<name>A0ABZ1T352_STRVG</name>
<gene>
    <name evidence="1" type="ORF">OG517_01960</name>
</gene>
<dbReference type="RefSeq" id="WP_328959857.1">
    <property type="nucleotide sequence ID" value="NZ_CP108090.1"/>
</dbReference>
<dbReference type="Pfam" id="PF14435">
    <property type="entry name" value="SUKH-4"/>
    <property type="match status" value="1"/>
</dbReference>